<reference evidence="4 5" key="1">
    <citation type="submission" date="2019-07" db="EMBL/GenBank/DDBJ databases">
        <title>Genome sequencing for Ferrovibrio sp. K5.</title>
        <authorList>
            <person name="Park S.-J."/>
        </authorList>
    </citation>
    <scope>NUCLEOTIDE SEQUENCE [LARGE SCALE GENOMIC DNA]</scope>
    <source>
        <strain evidence="4 5">K5</strain>
    </source>
</reference>
<dbReference type="InterPro" id="IPR005656">
    <property type="entry name" value="MmgE_PrpD"/>
</dbReference>
<feature type="domain" description="MmgE/PrpD C-terminal" evidence="3">
    <location>
        <begin position="261"/>
        <end position="412"/>
    </location>
</feature>
<evidence type="ECO:0000259" key="3">
    <source>
        <dbReference type="Pfam" id="PF19305"/>
    </source>
</evidence>
<accession>A0A516H5N7</accession>
<gene>
    <name evidence="4" type="ORF">FNB15_18180</name>
</gene>
<dbReference type="InterPro" id="IPR042188">
    <property type="entry name" value="MmgE/PrpD_sf_2"/>
</dbReference>
<evidence type="ECO:0000259" key="2">
    <source>
        <dbReference type="Pfam" id="PF03972"/>
    </source>
</evidence>
<comment type="similarity">
    <text evidence="1">Belongs to the PrpD family.</text>
</comment>
<evidence type="ECO:0000256" key="1">
    <source>
        <dbReference type="ARBA" id="ARBA00006174"/>
    </source>
</evidence>
<protein>
    <submittedName>
        <fullName evidence="4">MmgE/PrpD family protein</fullName>
    </submittedName>
</protein>
<dbReference type="EMBL" id="CP041636">
    <property type="protein sequence ID" value="QDO99078.1"/>
    <property type="molecule type" value="Genomic_DNA"/>
</dbReference>
<dbReference type="GO" id="GO:0016829">
    <property type="term" value="F:lyase activity"/>
    <property type="evidence" value="ECO:0007669"/>
    <property type="project" value="InterPro"/>
</dbReference>
<dbReference type="Gene3D" id="1.10.4100.10">
    <property type="entry name" value="2-methylcitrate dehydratase PrpD"/>
    <property type="match status" value="1"/>
</dbReference>
<organism evidence="4 5">
    <name type="scientific">Ferrovibrio terrae</name>
    <dbReference type="NCBI Taxonomy" id="2594003"/>
    <lineage>
        <taxon>Bacteria</taxon>
        <taxon>Pseudomonadati</taxon>
        <taxon>Pseudomonadota</taxon>
        <taxon>Alphaproteobacteria</taxon>
        <taxon>Rhodospirillales</taxon>
        <taxon>Rhodospirillaceae</taxon>
        <taxon>Ferrovibrio</taxon>
    </lineage>
</organism>
<dbReference type="Proteomes" id="UP000317496">
    <property type="component" value="Chromosome"/>
</dbReference>
<dbReference type="InterPro" id="IPR042183">
    <property type="entry name" value="MmgE/PrpD_sf_1"/>
</dbReference>
<sequence>MTALAPLSLPAASLTSRLAALIAARPIGVEDYRAAALFTLDALANALAGRRTTAGEILLDWADAEPLTTGREAMLLGGLTHILEVDDLHRASVVHPGCVVVPAAYTLARRRNLRGHAFLAAVLRGFEACCRVGMAVGPAHYRIWHNTATCGPFGSAYAAGDILGLDHAAMTDALGNAGTQSSGLWQFLETGAMSKHLHAGRAAEAGLLAADLAARGFSGPPQILEGEKGFFKATCADPKPERLLADPDAPWQLRLTSIKPWPCCRHTHPTIDAGLSLAAKIGNRNIERIKVATYQAALDVCDRVAPRSEYEAKFSLQHTAAAALTDGHVDFASFDPAARDRLAATAARVEIIAAPPYVRRYPVAWGAEVTVQLDDGSELSASREHAYGDPENPLDQSAMRAKATMLLEYAGIAAPAKFIDAVLALAEDAALPDLPPVQP</sequence>
<dbReference type="Gene3D" id="3.30.1330.120">
    <property type="entry name" value="2-methylcitrate dehydratase PrpD"/>
    <property type="match status" value="1"/>
</dbReference>
<evidence type="ECO:0000313" key="4">
    <source>
        <dbReference type="EMBL" id="QDO99078.1"/>
    </source>
</evidence>
<dbReference type="KEGG" id="fer:FNB15_18180"/>
<dbReference type="AlphaFoldDB" id="A0A516H5N7"/>
<feature type="domain" description="MmgE/PrpD N-terminal" evidence="2">
    <location>
        <begin position="31"/>
        <end position="241"/>
    </location>
</feature>
<dbReference type="InterPro" id="IPR036148">
    <property type="entry name" value="MmgE/PrpD_sf"/>
</dbReference>
<dbReference type="InterPro" id="IPR045336">
    <property type="entry name" value="MmgE_PrpD_N"/>
</dbReference>
<proteinExistence type="inferred from homology"/>
<dbReference type="SUPFAM" id="SSF103378">
    <property type="entry name" value="2-methylcitrate dehydratase PrpD"/>
    <property type="match status" value="1"/>
</dbReference>
<dbReference type="Pfam" id="PF03972">
    <property type="entry name" value="MmgE_PrpD_N"/>
    <property type="match status" value="1"/>
</dbReference>
<dbReference type="Pfam" id="PF19305">
    <property type="entry name" value="MmgE_PrpD_C"/>
    <property type="match status" value="1"/>
</dbReference>
<dbReference type="PANTHER" id="PTHR16943:SF8">
    <property type="entry name" value="2-METHYLCITRATE DEHYDRATASE"/>
    <property type="match status" value="1"/>
</dbReference>
<name>A0A516H5N7_9PROT</name>
<dbReference type="OrthoDB" id="5415580at2"/>
<keyword evidence="5" id="KW-1185">Reference proteome</keyword>
<dbReference type="RefSeq" id="WP_144258074.1">
    <property type="nucleotide sequence ID" value="NZ_CP041636.1"/>
</dbReference>
<dbReference type="InterPro" id="IPR045337">
    <property type="entry name" value="MmgE_PrpD_C"/>
</dbReference>
<dbReference type="PANTHER" id="PTHR16943">
    <property type="entry name" value="2-METHYLCITRATE DEHYDRATASE-RELATED"/>
    <property type="match status" value="1"/>
</dbReference>
<evidence type="ECO:0000313" key="5">
    <source>
        <dbReference type="Proteomes" id="UP000317496"/>
    </source>
</evidence>